<dbReference type="GeneID" id="103118400"/>
<dbReference type="SUPFAM" id="SSF52799">
    <property type="entry name" value="(Phosphotyrosine protein) phosphatases II"/>
    <property type="match status" value="1"/>
</dbReference>
<evidence type="ECO:0000256" key="4">
    <source>
        <dbReference type="PIRSR" id="PIRSR630564-2"/>
    </source>
</evidence>
<dbReference type="InterPro" id="IPR016130">
    <property type="entry name" value="Tyr_Pase_AS"/>
</dbReference>
<organism evidence="7 8">
    <name type="scientific">Erinaceus europaeus</name>
    <name type="common">Western European hedgehog</name>
    <dbReference type="NCBI Taxonomy" id="9365"/>
    <lineage>
        <taxon>Eukaryota</taxon>
        <taxon>Metazoa</taxon>
        <taxon>Chordata</taxon>
        <taxon>Craniata</taxon>
        <taxon>Vertebrata</taxon>
        <taxon>Euteleostomi</taxon>
        <taxon>Mammalia</taxon>
        <taxon>Eutheria</taxon>
        <taxon>Laurasiatheria</taxon>
        <taxon>Eulipotyphla</taxon>
        <taxon>Erinaceidae</taxon>
        <taxon>Erinaceinae</taxon>
        <taxon>Erinaceus</taxon>
    </lineage>
</organism>
<evidence type="ECO:0000313" key="8">
    <source>
        <dbReference type="RefSeq" id="XP_016046092.2"/>
    </source>
</evidence>
<evidence type="ECO:0000256" key="2">
    <source>
        <dbReference type="ARBA" id="ARBA00023098"/>
    </source>
</evidence>
<feature type="binding site" evidence="4">
    <location>
        <begin position="291"/>
        <end position="297"/>
    </location>
    <ligand>
        <name>substrate</name>
    </ligand>
</feature>
<evidence type="ECO:0000259" key="6">
    <source>
        <dbReference type="PROSITE" id="PS51339"/>
    </source>
</evidence>
<feature type="coiled-coil region" evidence="5">
    <location>
        <begin position="471"/>
        <end position="498"/>
    </location>
</feature>
<dbReference type="PROSITE" id="PS00383">
    <property type="entry name" value="TYR_PHOSPHATASE_1"/>
    <property type="match status" value="1"/>
</dbReference>
<dbReference type="InterPro" id="IPR029021">
    <property type="entry name" value="Prot-tyrosine_phosphatase-like"/>
</dbReference>
<feature type="domain" description="Myotubularin phosphatase" evidence="6">
    <location>
        <begin position="124"/>
        <end position="454"/>
    </location>
</feature>
<sequence>MEHIRTTKVEQVKLLDRFSTNNKSLTGTLYLTATHLLFIDSHQKETWILHHHIASVEKLPLTTSGCPLVIQCKNFRIVHFVVPRERDCHDIYNSLLQLSKQAKYEDLYAFSYNPKQNDSERLQGWQLIDLVEEYKRMGVPNANWQLSDANREYKICETYPRELYVPQIASKPIIVGSSKFRSKGRFPVLSYYHQDKELNAMANRAAGKGYENEDNYSNIRFQFVGIENIHVMRSSLQKLLEVNGTKGLSVNDFYSGLEGSGWLRHIKAVIDAAIFLTKAIMVENASVLVHCSDGWDRTSQVCSLGSLLLDSYYRTIKGFMVLIEKDWISFGHKFSERCGHLDGDLKEVSPVFTQFLECVWHLTEQFPQAFEFNEAFLLQIHEHIHSCQFGNFLGNCQKEREELKLKEKTYSLWPFLLEDQKKYLNPLYSSKSQKFAVLEPNTVSFNFRFWRNMYHQFDQTLHPRQSVFNIMMNMNDQNEQLEKDIKDLESKINQHKKEQTDGIITKELLRSVHSESSILKTSLCFKEQTLLPENDSLQTVEGSSPADNRYSEYAEEFSKSEPAVVSLEYGVARMTC</sequence>
<dbReference type="InterPro" id="IPR035998">
    <property type="entry name" value="MTMR6_PH-GRAM"/>
</dbReference>
<dbReference type="InterPro" id="IPR010569">
    <property type="entry name" value="Myotubularin-like_Pase_dom"/>
</dbReference>
<dbReference type="Proteomes" id="UP001652624">
    <property type="component" value="Chromosome 5"/>
</dbReference>
<dbReference type="InterPro" id="IPR048994">
    <property type="entry name" value="PH-GRAM_MTMR6-9"/>
</dbReference>
<dbReference type="Pfam" id="PF21098">
    <property type="entry name" value="PH-GRAM_MTMR6-like"/>
    <property type="match status" value="1"/>
</dbReference>
<dbReference type="GO" id="GO:0005737">
    <property type="term" value="C:cytoplasm"/>
    <property type="evidence" value="ECO:0007669"/>
    <property type="project" value="TreeGrafter"/>
</dbReference>
<dbReference type="GO" id="GO:0106018">
    <property type="term" value="F:phosphatidylinositol-3,5-bisphosphate phosphatase activity"/>
    <property type="evidence" value="ECO:0007669"/>
    <property type="project" value="TreeGrafter"/>
</dbReference>
<dbReference type="PROSITE" id="PS51339">
    <property type="entry name" value="PPASE_MYOTUBULARIN"/>
    <property type="match status" value="1"/>
</dbReference>
<evidence type="ECO:0000313" key="7">
    <source>
        <dbReference type="Proteomes" id="UP001652624"/>
    </source>
</evidence>
<accession>A0A1S3WII1</accession>
<dbReference type="PANTHER" id="PTHR10807:SF34">
    <property type="entry name" value="MYOTUBULARIN-RELATED PROTEIN 6"/>
    <property type="match status" value="1"/>
</dbReference>
<keyword evidence="2" id="KW-0443">Lipid metabolism</keyword>
<dbReference type="CTD" id="9107"/>
<name>A0A1S3WII1_ERIEU</name>
<dbReference type="GO" id="GO:0005635">
    <property type="term" value="C:nuclear envelope"/>
    <property type="evidence" value="ECO:0007669"/>
    <property type="project" value="TreeGrafter"/>
</dbReference>
<protein>
    <submittedName>
        <fullName evidence="8">Myotubularin-related protein 6 isoform X4</fullName>
    </submittedName>
</protein>
<feature type="binding site" evidence="4">
    <location>
        <begin position="228"/>
        <end position="229"/>
    </location>
    <ligand>
        <name>substrate</name>
    </ligand>
</feature>
<keyword evidence="5" id="KW-0175">Coiled coil</keyword>
<dbReference type="RefSeq" id="XP_016046092.2">
    <property type="nucleotide sequence ID" value="XM_016190606.2"/>
</dbReference>
<evidence type="ECO:0000256" key="1">
    <source>
        <dbReference type="ARBA" id="ARBA00007471"/>
    </source>
</evidence>
<dbReference type="AlphaFoldDB" id="A0A1S3WII1"/>
<dbReference type="OrthoDB" id="271628at2759"/>
<feature type="active site" description="Phosphocysteine intermediate" evidence="3">
    <location>
        <position position="291"/>
    </location>
</feature>
<proteinExistence type="inferred from homology"/>
<dbReference type="Pfam" id="PF06602">
    <property type="entry name" value="Myotub-related"/>
    <property type="match status" value="2"/>
</dbReference>
<comment type="similarity">
    <text evidence="1">Belongs to the protein-tyrosine phosphatase family. Non-receptor class myotubularin subfamily.</text>
</comment>
<dbReference type="InterPro" id="IPR011993">
    <property type="entry name" value="PH-like_dom_sf"/>
</dbReference>
<dbReference type="SUPFAM" id="SSF50729">
    <property type="entry name" value="PH domain-like"/>
    <property type="match status" value="1"/>
</dbReference>
<reference evidence="8" key="1">
    <citation type="submission" date="2025-08" db="UniProtKB">
        <authorList>
            <consortium name="RefSeq"/>
        </authorList>
    </citation>
    <scope>IDENTIFICATION</scope>
</reference>
<gene>
    <name evidence="8" type="primary">MTMR6</name>
</gene>
<dbReference type="SMART" id="SM00404">
    <property type="entry name" value="PTPc_motif"/>
    <property type="match status" value="1"/>
</dbReference>
<dbReference type="CDD" id="cd13343">
    <property type="entry name" value="PH-GRAM_MTMR6"/>
    <property type="match status" value="1"/>
</dbReference>
<dbReference type="GO" id="GO:0004438">
    <property type="term" value="F:phosphatidylinositol-3-phosphate phosphatase activity"/>
    <property type="evidence" value="ECO:0007669"/>
    <property type="project" value="TreeGrafter"/>
</dbReference>
<dbReference type="PANTHER" id="PTHR10807">
    <property type="entry name" value="MYOTUBULARIN-RELATED"/>
    <property type="match status" value="1"/>
</dbReference>
<dbReference type="Gene3D" id="2.30.29.30">
    <property type="entry name" value="Pleckstrin-homology domain (PH domain)/Phosphotyrosine-binding domain (PTB)"/>
    <property type="match status" value="1"/>
</dbReference>
<keyword evidence="7" id="KW-1185">Reference proteome</keyword>
<evidence type="ECO:0000256" key="5">
    <source>
        <dbReference type="SAM" id="Coils"/>
    </source>
</evidence>
<dbReference type="GO" id="GO:0046856">
    <property type="term" value="P:phosphatidylinositol dephosphorylation"/>
    <property type="evidence" value="ECO:0007669"/>
    <property type="project" value="TreeGrafter"/>
</dbReference>
<dbReference type="InterPro" id="IPR030564">
    <property type="entry name" value="Myotubularin"/>
</dbReference>
<evidence type="ECO:0000256" key="3">
    <source>
        <dbReference type="PIRSR" id="PIRSR630564-1"/>
    </source>
</evidence>
<dbReference type="InterPro" id="IPR003595">
    <property type="entry name" value="Tyr_Pase_cat"/>
</dbReference>